<feature type="transmembrane region" description="Helical" evidence="7">
    <location>
        <begin position="320"/>
        <end position="337"/>
    </location>
</feature>
<reference evidence="10" key="2">
    <citation type="submission" date="2020-09" db="EMBL/GenBank/DDBJ databases">
        <authorList>
            <person name="Sun Q."/>
            <person name="Zhou Y."/>
        </authorList>
    </citation>
    <scope>NUCLEOTIDE SEQUENCE</scope>
    <source>
        <strain evidence="10">CGMCC 1.15448</strain>
    </source>
</reference>
<feature type="domain" description="ABC3 transporter permease C-terminal" evidence="8">
    <location>
        <begin position="270"/>
        <end position="386"/>
    </location>
</feature>
<dbReference type="GO" id="GO:0022857">
    <property type="term" value="F:transmembrane transporter activity"/>
    <property type="evidence" value="ECO:0007669"/>
    <property type="project" value="TreeGrafter"/>
</dbReference>
<evidence type="ECO:0000256" key="2">
    <source>
        <dbReference type="ARBA" id="ARBA00022475"/>
    </source>
</evidence>
<accession>A0A8J2XQI8</accession>
<feature type="domain" description="MacB-like periplasmic core" evidence="9">
    <location>
        <begin position="2"/>
        <end position="205"/>
    </location>
</feature>
<dbReference type="Proteomes" id="UP000607559">
    <property type="component" value="Unassembled WGS sequence"/>
</dbReference>
<evidence type="ECO:0000313" key="10">
    <source>
        <dbReference type="EMBL" id="GGA93530.1"/>
    </source>
</evidence>
<reference evidence="10" key="1">
    <citation type="journal article" date="2014" name="Int. J. Syst. Evol. Microbiol.">
        <title>Complete genome sequence of Corynebacterium casei LMG S-19264T (=DSM 44701T), isolated from a smear-ripened cheese.</title>
        <authorList>
            <consortium name="US DOE Joint Genome Institute (JGI-PGF)"/>
            <person name="Walter F."/>
            <person name="Albersmeier A."/>
            <person name="Kalinowski J."/>
            <person name="Ruckert C."/>
        </authorList>
    </citation>
    <scope>NUCLEOTIDE SEQUENCE</scope>
    <source>
        <strain evidence="10">CGMCC 1.15448</strain>
    </source>
</reference>
<comment type="caution">
    <text evidence="10">The sequence shown here is derived from an EMBL/GenBank/DDBJ whole genome shotgun (WGS) entry which is preliminary data.</text>
</comment>
<organism evidence="10 11">
    <name type="scientific">Puia dinghuensis</name>
    <dbReference type="NCBI Taxonomy" id="1792502"/>
    <lineage>
        <taxon>Bacteria</taxon>
        <taxon>Pseudomonadati</taxon>
        <taxon>Bacteroidota</taxon>
        <taxon>Chitinophagia</taxon>
        <taxon>Chitinophagales</taxon>
        <taxon>Chitinophagaceae</taxon>
        <taxon>Puia</taxon>
    </lineage>
</organism>
<evidence type="ECO:0000256" key="6">
    <source>
        <dbReference type="ARBA" id="ARBA00038076"/>
    </source>
</evidence>
<evidence type="ECO:0000259" key="8">
    <source>
        <dbReference type="Pfam" id="PF02687"/>
    </source>
</evidence>
<gene>
    <name evidence="10" type="ORF">GCM10011511_16010</name>
</gene>
<comment type="similarity">
    <text evidence="6">Belongs to the ABC-4 integral membrane protein family.</text>
</comment>
<feature type="transmembrane region" description="Helical" evidence="7">
    <location>
        <begin position="642"/>
        <end position="669"/>
    </location>
</feature>
<evidence type="ECO:0000313" key="11">
    <source>
        <dbReference type="Proteomes" id="UP000607559"/>
    </source>
</evidence>
<feature type="transmembrane region" description="Helical" evidence="7">
    <location>
        <begin position="736"/>
        <end position="757"/>
    </location>
</feature>
<keyword evidence="2" id="KW-1003">Cell membrane</keyword>
<evidence type="ECO:0000259" key="9">
    <source>
        <dbReference type="Pfam" id="PF12704"/>
    </source>
</evidence>
<feature type="transmembrane region" description="Helical" evidence="7">
    <location>
        <begin position="697"/>
        <end position="716"/>
    </location>
</feature>
<name>A0A8J2XQI8_9BACT</name>
<dbReference type="Pfam" id="PF12704">
    <property type="entry name" value="MacB_PCD"/>
    <property type="match status" value="1"/>
</dbReference>
<dbReference type="PANTHER" id="PTHR30572:SF4">
    <property type="entry name" value="ABC TRANSPORTER PERMEASE YTRF"/>
    <property type="match status" value="1"/>
</dbReference>
<dbReference type="Pfam" id="PF02687">
    <property type="entry name" value="FtsX"/>
    <property type="match status" value="1"/>
</dbReference>
<sequence length="768" mass="85921">MSVLGLAISITVSLLIFRYIVFETNYNKDQVNRGRIYRVSMGIKANNSEDYYAATGGLLGSELAKNYPAIETYASFKMFDGKPKIQHNTDVFLNERIFEVNPQAFKIFSFEPIEGELATALNNPGSIVLTRTLARKLFGDKRCLKEFVEINKQAYAVTAVIEDRPSNSDLQFDALVYYPPATRTDDEALQSYFDTDHYTYILQKAGSSERDITTALDNFGTNVINPLVHNAGVKFSLKFEATALSILHFSKPLLMDTPKGNANNLYILSLLAVFLLIIGIANFVNYNIVTSYKKAVSIGLQKLYGIGQGRIIRQFIGRSLLGVAVSLMIAILLTLFASHFVDALGHIRFTLGTTQTLAYAVTIILISTFIGCLGGIIPAYHMSNQSIARLLANKMTLVSHSSWSHKTILFLQLTISSGLIILTLELHRQLLFFNKQDLGFKTENLVVIDVPDGVNNSQLEVFRTNLLSHPNIKAVSLSASVPGDEPSKEIFYSKKNGKRSETVYTYIKADENYLNVLGIPITTGRNFDRVSDDNSVIVTRSFLNKYPDLDPTRIRIATDTVKPIVGVIGDFHQTSFHDPISPIIIGKLDLKKEAVSKVLIKADPGALAIIRKEAARLNFDTPLKYYFLSDYFQNQYARENRLLTLFMMCSFIAILVSCLGVFSISSIIVKGRSKELAIRSVLGGSLADNIGLIFKPFGYILLVVFLFVCPASFFLIQKWRENYAYSSNPSLLPYVYSLILIVILIFTNIFYLFYHFLKGKVSTLLKNE</sequence>
<dbReference type="GO" id="GO:0005886">
    <property type="term" value="C:plasma membrane"/>
    <property type="evidence" value="ECO:0007669"/>
    <property type="project" value="UniProtKB-SubCell"/>
</dbReference>
<evidence type="ECO:0000256" key="4">
    <source>
        <dbReference type="ARBA" id="ARBA00022989"/>
    </source>
</evidence>
<evidence type="ECO:0000256" key="1">
    <source>
        <dbReference type="ARBA" id="ARBA00004651"/>
    </source>
</evidence>
<protein>
    <submittedName>
        <fullName evidence="10">ABC transporter permease</fullName>
    </submittedName>
</protein>
<dbReference type="PANTHER" id="PTHR30572">
    <property type="entry name" value="MEMBRANE COMPONENT OF TRANSPORTER-RELATED"/>
    <property type="match status" value="1"/>
</dbReference>
<dbReference type="AlphaFoldDB" id="A0A8J2XQI8"/>
<dbReference type="InterPro" id="IPR003838">
    <property type="entry name" value="ABC3_permease_C"/>
</dbReference>
<feature type="transmembrane region" description="Helical" evidence="7">
    <location>
        <begin position="265"/>
        <end position="284"/>
    </location>
</feature>
<dbReference type="InterPro" id="IPR025857">
    <property type="entry name" value="MacB_PCD"/>
</dbReference>
<evidence type="ECO:0000256" key="5">
    <source>
        <dbReference type="ARBA" id="ARBA00023136"/>
    </source>
</evidence>
<keyword evidence="11" id="KW-1185">Reference proteome</keyword>
<proteinExistence type="inferred from homology"/>
<evidence type="ECO:0000256" key="3">
    <source>
        <dbReference type="ARBA" id="ARBA00022692"/>
    </source>
</evidence>
<keyword evidence="3 7" id="KW-0812">Transmembrane</keyword>
<dbReference type="InterPro" id="IPR050250">
    <property type="entry name" value="Macrolide_Exporter_MacB"/>
</dbReference>
<dbReference type="EMBL" id="BMJC01000002">
    <property type="protein sequence ID" value="GGA93530.1"/>
    <property type="molecule type" value="Genomic_DNA"/>
</dbReference>
<evidence type="ECO:0000256" key="7">
    <source>
        <dbReference type="SAM" id="Phobius"/>
    </source>
</evidence>
<keyword evidence="4 7" id="KW-1133">Transmembrane helix</keyword>
<feature type="transmembrane region" description="Helical" evidence="7">
    <location>
        <begin position="357"/>
        <end position="382"/>
    </location>
</feature>
<keyword evidence="5 7" id="KW-0472">Membrane</keyword>
<comment type="subcellular location">
    <subcellularLocation>
        <location evidence="1">Cell membrane</location>
        <topology evidence="1">Multi-pass membrane protein</topology>
    </subcellularLocation>
</comment>